<reference evidence="6" key="2">
    <citation type="submission" date="2025-09" db="UniProtKB">
        <authorList>
            <consortium name="Ensembl"/>
        </authorList>
    </citation>
    <scope>IDENTIFICATION</scope>
</reference>
<dbReference type="AlphaFoldDB" id="A0A3Q2Y5U9"/>
<organism evidence="6 7">
    <name type="scientific">Hippocampus comes</name>
    <name type="common">Tiger tail seahorse</name>
    <dbReference type="NCBI Taxonomy" id="109280"/>
    <lineage>
        <taxon>Eukaryota</taxon>
        <taxon>Metazoa</taxon>
        <taxon>Chordata</taxon>
        <taxon>Craniata</taxon>
        <taxon>Vertebrata</taxon>
        <taxon>Euteleostomi</taxon>
        <taxon>Actinopterygii</taxon>
        <taxon>Neopterygii</taxon>
        <taxon>Teleostei</taxon>
        <taxon>Neoteleostei</taxon>
        <taxon>Acanthomorphata</taxon>
        <taxon>Syngnathiaria</taxon>
        <taxon>Syngnathiformes</taxon>
        <taxon>Syngnathoidei</taxon>
        <taxon>Syngnathidae</taxon>
        <taxon>Hippocampus</taxon>
    </lineage>
</organism>
<comment type="similarity">
    <text evidence="4">Belongs to the CEP135/TSGA10 family.</text>
</comment>
<dbReference type="CDD" id="cd22292">
    <property type="entry name" value="cc_Cep135_MBD"/>
    <property type="match status" value="1"/>
</dbReference>
<evidence type="ECO:0000256" key="1">
    <source>
        <dbReference type="ARBA" id="ARBA00004114"/>
    </source>
</evidence>
<comment type="subcellular location">
    <subcellularLocation>
        <location evidence="1">Cytoplasm</location>
        <location evidence="1">Cytoskeleton</location>
        <location evidence="1">Microtubule organizing center</location>
        <location evidence="1">Centrosome</location>
        <location evidence="1">Centriole</location>
    </subcellularLocation>
</comment>
<feature type="coiled-coil region" evidence="5">
    <location>
        <begin position="340"/>
        <end position="416"/>
    </location>
</feature>
<evidence type="ECO:0000256" key="3">
    <source>
        <dbReference type="ARBA" id="ARBA00023212"/>
    </source>
</evidence>
<keyword evidence="5" id="KW-0175">Coiled coil</keyword>
<dbReference type="Proteomes" id="UP000264820">
    <property type="component" value="Unplaced"/>
</dbReference>
<keyword evidence="3" id="KW-0206">Cytoskeleton</keyword>
<sequence>MESSAERKFVNLRRRLDQLGYRHPLGIENLPLVEKLFSDLVHTTESLRNAKLSAKSEKQSQNCDVLLEPYRADNARLVRENNQLHIDLLKVKEEMEHITRELKSRIRKLDHDMCDLRFLNNQYAHKVRCLEKDSKAKAECILQLQEKNLQAVVQTPGGKKRSIAFRRQRMQTDELIPPPATSGYPVAQPDDPYIADLLQLADNRIVELQDEVTKVTSELDESHECIQLLNTQVSERDQEIDRLNRVLHGGRPRDAVSSEAENASNEKLIAHLNLQVEYLQESNKALEQKVEGLQHKSSSKVADLSLKNFELCQELTHIDDLAKRMEMDKERALEMADLELRNNKEVIQSQQEVIDDLEEKLKKIRAELSERDFEKGSQEEQLLELRRQNEALEGTLDFLEAEKIRLQDKVEKMMAADKEMVLELEALRAKHGVCGRERSPSRLDAFVKSLEEERDRYRQEAEHCRRVRGAGSPARSPVRSRSPAGKVIRGGVAESDLLTLGKERDELKAALQDVEVRMEDIQTNVKALTSERDHFKVMFYQVNSLIQPLSIPRFLFFGWGQRWVGQTSALPNGHGQEKRILDMQNGIHILEQENLELRSQLFALKDSKRDMEQKLDVQSSALLQNAEEAAQHRKTASALRLQQEQMQYSLSDLQQKLSVKTSELHAANEQMESQDETIGMLRQQVAKHKQEAERLHLSFSALDKEKDGLQDEVDQKAEKLVVLQEELENKVALPNLCMKLFQLQGALNSREREIASLRKQLDEAQMEVAGLQKTKEITVREKRRLQDDLATMTRENQAVNVEMEEALRERDELKLRVHSYISAVARIENLLQTKDQENLDLLERYRTAHLDVEERERRLQQIEELKNSIRLELLSSDTERRHLRETVSHKELEIQQNMQALQAYEGKVSTLARTMARLEEELRKAQEEKASLASDLASVRELCVKLDSAKELTVRQVTSKSMELERVSRCQHDGRLHACLIRLFNGTILICTIIDFKNVRSPELNLACFSNTAIQSNKWMARKLVSWGHS</sequence>
<evidence type="ECO:0000313" key="6">
    <source>
        <dbReference type="Ensembl" id="ENSHCOP00000012931.1"/>
    </source>
</evidence>
<feature type="coiled-coil region" evidence="5">
    <location>
        <begin position="497"/>
        <end position="531"/>
    </location>
</feature>
<dbReference type="OMA" id="QGRENTM"/>
<name>A0A3Q2Y5U9_HIPCM</name>
<accession>A0A3Q2Y5U9</accession>
<proteinExistence type="inferred from homology"/>
<feature type="coiled-coil region" evidence="5">
    <location>
        <begin position="901"/>
        <end position="942"/>
    </location>
</feature>
<evidence type="ECO:0000256" key="2">
    <source>
        <dbReference type="ARBA" id="ARBA00022490"/>
    </source>
</evidence>
<dbReference type="STRING" id="109280.ENSHCOP00000012931"/>
<feature type="coiled-coil region" evidence="5">
    <location>
        <begin position="269"/>
        <end position="296"/>
    </location>
</feature>
<evidence type="ECO:0000313" key="7">
    <source>
        <dbReference type="Proteomes" id="UP000264820"/>
    </source>
</evidence>
<keyword evidence="7" id="KW-1185">Reference proteome</keyword>
<dbReference type="GO" id="GO:0005814">
    <property type="term" value="C:centriole"/>
    <property type="evidence" value="ECO:0007669"/>
    <property type="project" value="UniProtKB-SubCell"/>
</dbReference>
<evidence type="ECO:0000256" key="4">
    <source>
        <dbReference type="ARBA" id="ARBA00038123"/>
    </source>
</evidence>
<evidence type="ECO:0000256" key="5">
    <source>
        <dbReference type="SAM" id="Coils"/>
    </source>
</evidence>
<dbReference type="InterPro" id="IPR051877">
    <property type="entry name" value="Centriole_BasalBody_StrucProt"/>
</dbReference>
<dbReference type="GeneTree" id="ENSGT00940000165649"/>
<protein>
    <submittedName>
        <fullName evidence="6">Centrosomal protein 135</fullName>
    </submittedName>
</protein>
<dbReference type="PANTHER" id="PTHR20544:SF2">
    <property type="entry name" value="TESTIS SPECIFIC 10"/>
    <property type="match status" value="1"/>
</dbReference>
<keyword evidence="2" id="KW-0963">Cytoplasm</keyword>
<dbReference type="PANTHER" id="PTHR20544">
    <property type="entry name" value="CENTROSOMAL PROTEIN CEP135"/>
    <property type="match status" value="1"/>
</dbReference>
<reference evidence="6" key="1">
    <citation type="submission" date="2025-08" db="UniProtKB">
        <authorList>
            <consortium name="Ensembl"/>
        </authorList>
    </citation>
    <scope>IDENTIFICATION</scope>
</reference>
<dbReference type="Ensembl" id="ENSHCOT00000027119.1">
    <property type="protein sequence ID" value="ENSHCOP00000012931.1"/>
    <property type="gene ID" value="ENSHCOG00000000583.1"/>
</dbReference>
<feature type="coiled-coil region" evidence="5">
    <location>
        <begin position="650"/>
        <end position="823"/>
    </location>
</feature>